<dbReference type="AlphaFoldDB" id="A0AAE3MYZ9"/>
<dbReference type="EMBL" id="JANFPI010000002">
    <property type="protein sequence ID" value="MCX8997071.1"/>
    <property type="molecule type" value="Genomic_DNA"/>
</dbReference>
<proteinExistence type="predicted"/>
<dbReference type="Gene3D" id="3.40.50.720">
    <property type="entry name" value="NAD(P)-binding Rossmann-like Domain"/>
    <property type="match status" value="1"/>
</dbReference>
<dbReference type="InterPro" id="IPR036291">
    <property type="entry name" value="NAD(P)-bd_dom_sf"/>
</dbReference>
<dbReference type="GO" id="GO:0016491">
    <property type="term" value="F:oxidoreductase activity"/>
    <property type="evidence" value="ECO:0007669"/>
    <property type="project" value="InterPro"/>
</dbReference>
<name>A0AAE3MYZ9_9HYPH</name>
<dbReference type="InterPro" id="IPR013149">
    <property type="entry name" value="ADH-like_C"/>
</dbReference>
<dbReference type="Pfam" id="PF00107">
    <property type="entry name" value="ADH_zinc_N"/>
    <property type="match status" value="1"/>
</dbReference>
<dbReference type="PANTHER" id="PTHR45033:SF2">
    <property type="entry name" value="ZINC-TYPE ALCOHOL DEHYDROGENASE-LIKE PROTEIN C1773.06C"/>
    <property type="match status" value="1"/>
</dbReference>
<dbReference type="Pfam" id="PF08240">
    <property type="entry name" value="ADH_N"/>
    <property type="match status" value="1"/>
</dbReference>
<evidence type="ECO:0000313" key="3">
    <source>
        <dbReference type="Proteomes" id="UP001208771"/>
    </source>
</evidence>
<sequence length="349" mass="36504">MTVTIKPAQTLARRWQMTGFGRDNLTLAETPIPSPGPGEVLVRVSAVSLNYRDKLVIENGMGFDLAFPFTPASDMAGTVEAVGDGAGRFRPGDRVISTFSPGWIDGKLAIGNARTLPYRTLGGSHPGVLSDYVSFPEDWFVAAPASLDDGEASTLPCAGLTAWFALVECGRLHAGQTVVVQGTGGVALFGLQIARAHGAEVIVTSGSAAKLDRASALGADHGVDRTAEDWAEAVWRLTGDRGADQILELAGGANLGKSLQAVAVGAHIAVIGVLDGFEISGPASPLLLKTPTISGISVGHRRALEDLVRAIDRTGIKPVIDRRYGFAELPAALDHLERGPFGKIVIDLV</sequence>
<reference evidence="2" key="1">
    <citation type="submission" date="2022-07" db="EMBL/GenBank/DDBJ databases">
        <title>Ectorhizobium quercum gen.nov., sp. nov.</title>
        <authorList>
            <person name="Ma T."/>
            <person name="Li Y."/>
        </authorList>
    </citation>
    <scope>NUCLEOTIDE SEQUENCE</scope>
    <source>
        <strain evidence="2">BDR2-2</strain>
    </source>
</reference>
<evidence type="ECO:0000313" key="2">
    <source>
        <dbReference type="EMBL" id="MCX8997071.1"/>
    </source>
</evidence>
<dbReference type="CDD" id="cd08276">
    <property type="entry name" value="MDR7"/>
    <property type="match status" value="1"/>
</dbReference>
<dbReference type="SUPFAM" id="SSF50129">
    <property type="entry name" value="GroES-like"/>
    <property type="match status" value="1"/>
</dbReference>
<keyword evidence="3" id="KW-1185">Reference proteome</keyword>
<dbReference type="Gene3D" id="3.90.180.10">
    <property type="entry name" value="Medium-chain alcohol dehydrogenases, catalytic domain"/>
    <property type="match status" value="1"/>
</dbReference>
<dbReference type="SUPFAM" id="SSF51735">
    <property type="entry name" value="NAD(P)-binding Rossmann-fold domains"/>
    <property type="match status" value="1"/>
</dbReference>
<dbReference type="InterPro" id="IPR052711">
    <property type="entry name" value="Zinc_ADH-like"/>
</dbReference>
<dbReference type="Proteomes" id="UP001208771">
    <property type="component" value="Unassembled WGS sequence"/>
</dbReference>
<organism evidence="2 3">
    <name type="scientific">Ectorhizobium quercum</name>
    <dbReference type="NCBI Taxonomy" id="2965071"/>
    <lineage>
        <taxon>Bacteria</taxon>
        <taxon>Pseudomonadati</taxon>
        <taxon>Pseudomonadota</taxon>
        <taxon>Alphaproteobacteria</taxon>
        <taxon>Hyphomicrobiales</taxon>
        <taxon>Rhizobiaceae</taxon>
        <taxon>Ectorhizobium</taxon>
    </lineage>
</organism>
<dbReference type="InterPro" id="IPR011032">
    <property type="entry name" value="GroES-like_sf"/>
</dbReference>
<evidence type="ECO:0000259" key="1">
    <source>
        <dbReference type="SMART" id="SM00829"/>
    </source>
</evidence>
<comment type="caution">
    <text evidence="2">The sequence shown here is derived from an EMBL/GenBank/DDBJ whole genome shotgun (WGS) entry which is preliminary data.</text>
</comment>
<dbReference type="SMART" id="SM00829">
    <property type="entry name" value="PKS_ER"/>
    <property type="match status" value="1"/>
</dbReference>
<protein>
    <submittedName>
        <fullName evidence="2">NAD(P)-dependent alcohol dehydrogenase</fullName>
    </submittedName>
</protein>
<gene>
    <name evidence="2" type="ORF">NOF55_08115</name>
</gene>
<accession>A0AAE3MYZ9</accession>
<dbReference type="InterPro" id="IPR020843">
    <property type="entry name" value="ER"/>
</dbReference>
<dbReference type="InterPro" id="IPR013154">
    <property type="entry name" value="ADH-like_N"/>
</dbReference>
<feature type="domain" description="Enoyl reductase (ER)" evidence="1">
    <location>
        <begin position="21"/>
        <end position="346"/>
    </location>
</feature>
<dbReference type="PANTHER" id="PTHR45033">
    <property type="match status" value="1"/>
</dbReference>